<evidence type="ECO:0000313" key="1">
    <source>
        <dbReference type="EMBL" id="KJY71468.1"/>
    </source>
</evidence>
<name>A0A837G5E9_9VIBR</name>
<dbReference type="GO" id="GO:0005506">
    <property type="term" value="F:iron ion binding"/>
    <property type="evidence" value="ECO:0007669"/>
    <property type="project" value="InterPro"/>
</dbReference>
<comment type="caution">
    <text evidence="1">The sequence shown here is derived from an EMBL/GenBank/DDBJ whole genome shotgun (WGS) entry which is preliminary data.</text>
</comment>
<sequence length="143" mass="16229">MKKILIGLAVVLPLTAIAQDFSQQIKERQNTFEDIESISKLASKTLDGRDTDWSKLESQSQKLANHSHALLTLFPQGSDVNSKAKPKIWSKPDKFNQLLTQMDQGFQDLYQASQNKDIKMAESGLESAQDTCRGCHRSYRSRW</sequence>
<dbReference type="Gene3D" id="1.20.120.10">
    <property type="entry name" value="Cytochrome c/b562"/>
    <property type="match status" value="1"/>
</dbReference>
<dbReference type="Pfam" id="PF01322">
    <property type="entry name" value="Cytochrom_C_2"/>
    <property type="match status" value="1"/>
</dbReference>
<dbReference type="PROSITE" id="PS51009">
    <property type="entry name" value="CYTCII"/>
    <property type="match status" value="1"/>
</dbReference>
<reference evidence="1" key="1">
    <citation type="journal article" date="2015" name="BMC Genomics">
        <title>Genome mining reveals unlocked bioactive potential of marine Gram-negative bacteria.</title>
        <authorList>
            <person name="Machado H."/>
            <person name="Sonnenschein E.C."/>
            <person name="Melchiorsen J."/>
            <person name="Gram L."/>
        </authorList>
    </citation>
    <scope>NUCLEOTIDE SEQUENCE</scope>
    <source>
        <strain evidence="1">S2052</strain>
    </source>
</reference>
<dbReference type="GO" id="GO:0022900">
    <property type="term" value="P:electron transport chain"/>
    <property type="evidence" value="ECO:0007669"/>
    <property type="project" value="InterPro"/>
</dbReference>
<dbReference type="SUPFAM" id="SSF47175">
    <property type="entry name" value="Cytochromes"/>
    <property type="match status" value="1"/>
</dbReference>
<dbReference type="RefSeq" id="WP_045986525.1">
    <property type="nucleotide sequence ID" value="NZ_CP063052.1"/>
</dbReference>
<proteinExistence type="predicted"/>
<dbReference type="GO" id="GO:0020037">
    <property type="term" value="F:heme binding"/>
    <property type="evidence" value="ECO:0007669"/>
    <property type="project" value="InterPro"/>
</dbReference>
<gene>
    <name evidence="1" type="ORF">TW71_15790</name>
</gene>
<dbReference type="InterPro" id="IPR002321">
    <property type="entry name" value="Cyt_c_II"/>
</dbReference>
<protein>
    <submittedName>
        <fullName evidence="1">Cytochrome C</fullName>
    </submittedName>
</protein>
<accession>A0A837G5E9</accession>
<dbReference type="GO" id="GO:0009055">
    <property type="term" value="F:electron transfer activity"/>
    <property type="evidence" value="ECO:0007669"/>
    <property type="project" value="InterPro"/>
</dbReference>
<organism evidence="1">
    <name type="scientific">Vibrio coralliilyticus</name>
    <dbReference type="NCBI Taxonomy" id="190893"/>
    <lineage>
        <taxon>Bacteria</taxon>
        <taxon>Pseudomonadati</taxon>
        <taxon>Pseudomonadota</taxon>
        <taxon>Gammaproteobacteria</taxon>
        <taxon>Vibrionales</taxon>
        <taxon>Vibrionaceae</taxon>
        <taxon>Vibrio</taxon>
    </lineage>
</organism>
<dbReference type="EMBL" id="JXXR01000016">
    <property type="protein sequence ID" value="KJY71468.1"/>
    <property type="molecule type" value="Genomic_DNA"/>
</dbReference>
<dbReference type="InterPro" id="IPR010980">
    <property type="entry name" value="Cyt_c/b562"/>
</dbReference>
<dbReference type="AlphaFoldDB" id="A0A837G5E9"/>